<gene>
    <name evidence="4" type="ORF">KDAU_69920</name>
</gene>
<dbReference type="InterPro" id="IPR013529">
    <property type="entry name" value="Glyco_hydro_42_N"/>
</dbReference>
<evidence type="ECO:0000259" key="3">
    <source>
        <dbReference type="Pfam" id="PF02449"/>
    </source>
</evidence>
<evidence type="ECO:0000256" key="1">
    <source>
        <dbReference type="ARBA" id="ARBA00022801"/>
    </source>
</evidence>
<dbReference type="GO" id="GO:0009341">
    <property type="term" value="C:beta-galactosidase complex"/>
    <property type="evidence" value="ECO:0007669"/>
    <property type="project" value="InterPro"/>
</dbReference>
<dbReference type="Gene3D" id="3.20.20.80">
    <property type="entry name" value="Glycosidases"/>
    <property type="match status" value="1"/>
</dbReference>
<evidence type="ECO:0000313" key="5">
    <source>
        <dbReference type="Proteomes" id="UP000287224"/>
    </source>
</evidence>
<accession>A0A401ZS40</accession>
<dbReference type="EMBL" id="BIFQ01000002">
    <property type="protein sequence ID" value="GCE09663.1"/>
    <property type="molecule type" value="Genomic_DNA"/>
</dbReference>
<dbReference type="AlphaFoldDB" id="A0A401ZS40"/>
<keyword evidence="5" id="KW-1185">Reference proteome</keyword>
<dbReference type="Proteomes" id="UP000287224">
    <property type="component" value="Unassembled WGS sequence"/>
</dbReference>
<dbReference type="InterPro" id="IPR003476">
    <property type="entry name" value="Glyco_hydro_42"/>
</dbReference>
<sequence length="1018" mass="114703">MAHTQIRRQTKFLVFSDRAYPDWHSPQTLEQLIPGEARFVDAATLSSALQEHVELFISFHGPYFPKDAWPSLVEYLKRGGNIAIFGGMPFTRPVRADGSVEAEQQAYAQQIYLGPSFALQLPEATLRVNASAVTGPLFTHIPQMPSLAAAQAGSCWSFYPKLTQVSDHPEDMGAAGPFDTLLTPLLYLDNQVPEEGDGHLATLISLLDQQSGRFQGGRWLLSPWKPATPESWLTIAEPIQQFMLQAAAGATVLQAWPQQACYRPGETPAVTISSRARQGHHVEITVSTPQGEVAQTFNAELPGSPYVQEISVQLSDSLQEAGLYSVEICFENEQGLEWHEKTGFWVWDTALVEASKDLHLEVGRDYFYRQGEPFPLYGTTYMDSKVQRKFLARPNPARWDADFAAMKQAGVNTIRTGIWTGWRDMMMDPGHINESSLRALDAFVMTACKYQIQLIFTFFSFYPPLFEGCNPWLDPRSLQGQLDFVTILARRYAQVQLLSWDLINEPSFGDPQTIFSQRPLPSYDRYEVAAFRAWLAERYSITELQQRWRQTPGDFASWDQVTLPVAADYITDPRGTETRNMLKVMDYTFFSQDMFTRWAAQISDAMRAAGCTTLIGVGQDEACSRISPQFYAPALDYGTTHPWWNNDSLLCDMLLDKHIGRPNIIQEIGVMLVRDVDMRPLRSEQECAYLLERKLITGLIGRGAGLIQWLWHINAYMISDNENSIGLIRPDGSMKPELKVVHEVGRLIQELTGRIIEPAQPPATWVVIPYSQWFLRPDLALEATRQSIRVLGYDLGILPQMVGEQQLEELVAQQQQPQTIILPGVQYLSQAAWQALLTFVERGTTLLVSGVLGQDQHNLSMPIHIDDVERDLPEIRPVSRYEELQGRAGQRHRFIYSGDKIAYIKKAHNQIREYTRGKGSIIWSGLPIEQSQNTEAIRAIYQEVLAVDGRGCQQESPYLIAQQPLKQGRLTLIVSESSQPGKIELEDGQRVQIEPGRAGAILHQDNGSDLCFGGIHLL</sequence>
<dbReference type="GO" id="GO:0005975">
    <property type="term" value="P:carbohydrate metabolic process"/>
    <property type="evidence" value="ECO:0007669"/>
    <property type="project" value="InterPro"/>
</dbReference>
<dbReference type="CDD" id="cd03143">
    <property type="entry name" value="A4_beta-galactosidase_middle_domain"/>
    <property type="match status" value="1"/>
</dbReference>
<dbReference type="PANTHER" id="PTHR36447">
    <property type="entry name" value="BETA-GALACTOSIDASE GANA"/>
    <property type="match status" value="1"/>
</dbReference>
<organism evidence="4 5">
    <name type="scientific">Dictyobacter aurantiacus</name>
    <dbReference type="NCBI Taxonomy" id="1936993"/>
    <lineage>
        <taxon>Bacteria</taxon>
        <taxon>Bacillati</taxon>
        <taxon>Chloroflexota</taxon>
        <taxon>Ktedonobacteria</taxon>
        <taxon>Ktedonobacterales</taxon>
        <taxon>Dictyobacteraceae</taxon>
        <taxon>Dictyobacter</taxon>
    </lineage>
</organism>
<dbReference type="SUPFAM" id="SSF51445">
    <property type="entry name" value="(Trans)glycosidases"/>
    <property type="match status" value="1"/>
</dbReference>
<dbReference type="OrthoDB" id="141353at2"/>
<dbReference type="Gene3D" id="3.40.50.880">
    <property type="match status" value="1"/>
</dbReference>
<evidence type="ECO:0000313" key="4">
    <source>
        <dbReference type="EMBL" id="GCE09663.1"/>
    </source>
</evidence>
<dbReference type="GO" id="GO:0004565">
    <property type="term" value="F:beta-galactosidase activity"/>
    <property type="evidence" value="ECO:0007669"/>
    <property type="project" value="InterPro"/>
</dbReference>
<feature type="domain" description="Glycoside hydrolase family 42 N-terminal" evidence="3">
    <location>
        <begin position="484"/>
        <end position="609"/>
    </location>
</feature>
<keyword evidence="1" id="KW-0378">Hydrolase</keyword>
<dbReference type="Pfam" id="PF02449">
    <property type="entry name" value="Glyco_hydro_42"/>
    <property type="match status" value="1"/>
</dbReference>
<dbReference type="InterPro" id="IPR017853">
    <property type="entry name" value="GH"/>
</dbReference>
<comment type="caution">
    <text evidence="4">The sequence shown here is derived from an EMBL/GenBank/DDBJ whole genome shotgun (WGS) entry which is preliminary data.</text>
</comment>
<reference evidence="5" key="1">
    <citation type="submission" date="2018-12" db="EMBL/GenBank/DDBJ databases">
        <title>Tengunoibacter tsumagoiensis gen. nov., sp. nov., Dictyobacter kobayashii sp. nov., D. alpinus sp. nov., and D. joshuensis sp. nov. and description of Dictyobacteraceae fam. nov. within the order Ktedonobacterales isolated from Tengu-no-mugimeshi.</title>
        <authorList>
            <person name="Wang C.M."/>
            <person name="Zheng Y."/>
            <person name="Sakai Y."/>
            <person name="Toyoda A."/>
            <person name="Minakuchi Y."/>
            <person name="Abe K."/>
            <person name="Yokota A."/>
            <person name="Yabe S."/>
        </authorList>
    </citation>
    <scope>NUCLEOTIDE SEQUENCE [LARGE SCALE GENOMIC DNA]</scope>
    <source>
        <strain evidence="5">S-27</strain>
    </source>
</reference>
<protein>
    <recommendedName>
        <fullName evidence="3">Glycoside hydrolase family 42 N-terminal domain-containing protein</fullName>
    </recommendedName>
</protein>
<proteinExistence type="predicted"/>
<dbReference type="RefSeq" id="WP_126602294.1">
    <property type="nucleotide sequence ID" value="NZ_BIFQ01000002.1"/>
</dbReference>
<dbReference type="InterPro" id="IPR029062">
    <property type="entry name" value="Class_I_gatase-like"/>
</dbReference>
<evidence type="ECO:0000256" key="2">
    <source>
        <dbReference type="ARBA" id="ARBA00023295"/>
    </source>
</evidence>
<keyword evidence="2" id="KW-0326">Glycosidase</keyword>
<name>A0A401ZS40_9CHLR</name>
<dbReference type="PANTHER" id="PTHR36447:SF1">
    <property type="entry name" value="BETA-GALACTOSIDASE GANA"/>
    <property type="match status" value="1"/>
</dbReference>